<dbReference type="Proteomes" id="UP000253215">
    <property type="component" value="Unassembled WGS sequence"/>
</dbReference>
<dbReference type="GO" id="GO:0016301">
    <property type="term" value="F:kinase activity"/>
    <property type="evidence" value="ECO:0007669"/>
    <property type="project" value="UniProtKB-KW"/>
</dbReference>
<dbReference type="SUPFAM" id="SSF52540">
    <property type="entry name" value="P-loop containing nucleoside triphosphate hydrolases"/>
    <property type="match status" value="1"/>
</dbReference>
<keyword evidence="1" id="KW-0418">Kinase</keyword>
<evidence type="ECO:0000313" key="2">
    <source>
        <dbReference type="Proteomes" id="UP000253215"/>
    </source>
</evidence>
<accession>A0A368UF52</accession>
<evidence type="ECO:0000313" key="1">
    <source>
        <dbReference type="EMBL" id="RCW17541.1"/>
    </source>
</evidence>
<dbReference type="AlphaFoldDB" id="A0A368UF52"/>
<keyword evidence="1" id="KW-0808">Transferase</keyword>
<name>A0A368UF52_9STRE</name>
<dbReference type="InterPro" id="IPR027417">
    <property type="entry name" value="P-loop_NTPase"/>
</dbReference>
<organism evidence="1 2">
    <name type="scientific">Streptococcus gallolyticus</name>
    <dbReference type="NCBI Taxonomy" id="315405"/>
    <lineage>
        <taxon>Bacteria</taxon>
        <taxon>Bacillati</taxon>
        <taxon>Bacillota</taxon>
        <taxon>Bacilli</taxon>
        <taxon>Lactobacillales</taxon>
        <taxon>Streptococcaceae</taxon>
        <taxon>Streptococcus</taxon>
    </lineage>
</organism>
<reference evidence="1 2" key="1">
    <citation type="journal article" date="2018" name="Sci. Rep.">
        <title>Network-guided genomic and metagenomic analysis of the faecal microbiota of the critically endangered kakapo.</title>
        <authorList>
            <person name="Waite D.W."/>
            <person name="Dsouza M."/>
            <person name="Sekiguchi Y."/>
            <person name="Hugenholtz P."/>
            <person name="Taylor M.W."/>
        </authorList>
    </citation>
    <scope>NUCLEOTIDE SEQUENCE [LARGE SCALE GENOMIC DNA]</scope>
    <source>
        <strain evidence="1 2">BI02</strain>
    </source>
</reference>
<sequence>MKKTLILIAGPPATGKTYLVNLIVKVQPQLYKITPDELKEDIADSKGFNNLVEKASLENIVWKAYYQAIDAYMMVGKKVILSEYPFSNKQKSQLNELAKKYSYDILTVRLVADFEVLWERRLKRDREEDRHLSHIMTHYHFGDTLDNRELADNQITKVEFQNIVDVRDYNHFKLGKLLEFNVSDFSKVDYSPLLSYLAEL</sequence>
<proteinExistence type="predicted"/>
<dbReference type="EMBL" id="NETH01000008">
    <property type="protein sequence ID" value="RCW17541.1"/>
    <property type="molecule type" value="Genomic_DNA"/>
</dbReference>
<comment type="caution">
    <text evidence="1">The sequence shown here is derived from an EMBL/GenBank/DDBJ whole genome shotgun (WGS) entry which is preliminary data.</text>
</comment>
<dbReference type="Pfam" id="PF13671">
    <property type="entry name" value="AAA_33"/>
    <property type="match status" value="1"/>
</dbReference>
<dbReference type="Gene3D" id="3.40.50.300">
    <property type="entry name" value="P-loop containing nucleotide triphosphate hydrolases"/>
    <property type="match status" value="1"/>
</dbReference>
<gene>
    <name evidence="1" type="ORF">CAC02_02490</name>
</gene>
<protein>
    <submittedName>
        <fullName evidence="1">Kinase</fullName>
    </submittedName>
</protein>